<comment type="similarity">
    <text evidence="1 2">Belongs to the small heat shock protein (HSP20) family.</text>
</comment>
<evidence type="ECO:0000313" key="4">
    <source>
        <dbReference type="EMBL" id="MCC0178388.1"/>
    </source>
</evidence>
<name>A0A964BTT2_9CYAN</name>
<dbReference type="RefSeq" id="WP_229641459.1">
    <property type="nucleotide sequence ID" value="NZ_JADWDC010000042.1"/>
</dbReference>
<sequence>MKIVSFSPFEQMDSLRNQIDRVFNEMEGGSQNYNSWQPPVELLDHDDKLIVRLSLAGVDRQNIDIEARRKSVTVSGERRALETESSRYSYSEFNYGKFYRQISLPVAVVNTEVKADYTDGILTLILPKVEEAKQKVVKINLEQTNPASSLPKADSEENLELASA</sequence>
<dbReference type="InterPro" id="IPR031107">
    <property type="entry name" value="Small_HSP"/>
</dbReference>
<organism evidence="4 5">
    <name type="scientific">Waterburya agarophytonicola KI4</name>
    <dbReference type="NCBI Taxonomy" id="2874699"/>
    <lineage>
        <taxon>Bacteria</taxon>
        <taxon>Bacillati</taxon>
        <taxon>Cyanobacteriota</taxon>
        <taxon>Cyanophyceae</taxon>
        <taxon>Pleurocapsales</taxon>
        <taxon>Hyellaceae</taxon>
        <taxon>Waterburya</taxon>
        <taxon>Waterburya agarophytonicola</taxon>
    </lineage>
</organism>
<accession>A0A964BTT2</accession>
<keyword evidence="5" id="KW-1185">Reference proteome</keyword>
<evidence type="ECO:0000259" key="3">
    <source>
        <dbReference type="PROSITE" id="PS01031"/>
    </source>
</evidence>
<evidence type="ECO:0000256" key="2">
    <source>
        <dbReference type="RuleBase" id="RU003616"/>
    </source>
</evidence>
<evidence type="ECO:0000313" key="5">
    <source>
        <dbReference type="Proteomes" id="UP000729733"/>
    </source>
</evidence>
<dbReference type="Pfam" id="PF00011">
    <property type="entry name" value="HSP20"/>
    <property type="match status" value="1"/>
</dbReference>
<comment type="caution">
    <text evidence="4">The sequence shown here is derived from an EMBL/GenBank/DDBJ whole genome shotgun (WGS) entry which is preliminary data.</text>
</comment>
<gene>
    <name evidence="4" type="ORF">I4641_15520</name>
</gene>
<dbReference type="Gene3D" id="2.60.40.790">
    <property type="match status" value="1"/>
</dbReference>
<dbReference type="InterPro" id="IPR008978">
    <property type="entry name" value="HSP20-like_chaperone"/>
</dbReference>
<dbReference type="SUPFAM" id="SSF49764">
    <property type="entry name" value="HSP20-like chaperones"/>
    <property type="match status" value="1"/>
</dbReference>
<evidence type="ECO:0000256" key="1">
    <source>
        <dbReference type="PROSITE-ProRule" id="PRU00285"/>
    </source>
</evidence>
<reference evidence="4" key="1">
    <citation type="journal article" date="2021" name="Antonie Van Leeuwenhoek">
        <title>Draft genome and description of Waterburya agarophytonicola gen. nov. sp. nov. (Pleurocapsales, Cyanobacteria): a seaweed symbiont.</title>
        <authorList>
            <person name="Bonthond G."/>
            <person name="Shalygin S."/>
            <person name="Bayer T."/>
            <person name="Weinberger F."/>
        </authorList>
    </citation>
    <scope>NUCLEOTIDE SEQUENCE</scope>
    <source>
        <strain evidence="4">KI4</strain>
    </source>
</reference>
<dbReference type="Proteomes" id="UP000729733">
    <property type="component" value="Unassembled WGS sequence"/>
</dbReference>
<dbReference type="CDD" id="cd06464">
    <property type="entry name" value="ACD_sHsps-like"/>
    <property type="match status" value="1"/>
</dbReference>
<dbReference type="InterPro" id="IPR002068">
    <property type="entry name" value="A-crystallin/Hsp20_dom"/>
</dbReference>
<dbReference type="EMBL" id="JADWDC010000042">
    <property type="protein sequence ID" value="MCC0178388.1"/>
    <property type="molecule type" value="Genomic_DNA"/>
</dbReference>
<feature type="domain" description="SHSP" evidence="3">
    <location>
        <begin position="31"/>
        <end position="142"/>
    </location>
</feature>
<proteinExistence type="inferred from homology"/>
<dbReference type="AlphaFoldDB" id="A0A964BTT2"/>
<dbReference type="PANTHER" id="PTHR11527">
    <property type="entry name" value="HEAT-SHOCK PROTEIN 20 FAMILY MEMBER"/>
    <property type="match status" value="1"/>
</dbReference>
<dbReference type="PROSITE" id="PS01031">
    <property type="entry name" value="SHSP"/>
    <property type="match status" value="1"/>
</dbReference>
<protein>
    <submittedName>
        <fullName evidence="4">Hsp20/alpha crystallin family protein</fullName>
    </submittedName>
</protein>